<feature type="transmembrane region" description="Helical" evidence="1">
    <location>
        <begin position="6"/>
        <end position="25"/>
    </location>
</feature>
<keyword evidence="1" id="KW-0812">Transmembrane</keyword>
<evidence type="ECO:0000313" key="2">
    <source>
        <dbReference type="EMBL" id="XDJ14764.1"/>
    </source>
</evidence>
<proteinExistence type="predicted"/>
<feature type="transmembrane region" description="Helical" evidence="1">
    <location>
        <begin position="37"/>
        <end position="56"/>
    </location>
</feature>
<dbReference type="EMBL" id="PQ015378">
    <property type="protein sequence ID" value="XDJ14764.1"/>
    <property type="molecule type" value="Genomic_DNA"/>
</dbReference>
<keyword evidence="1" id="KW-1133">Transmembrane helix</keyword>
<accession>A0AB39CD51</accession>
<name>A0AB39CD51_9VIRU</name>
<keyword evidence="1" id="KW-0472">Membrane</keyword>
<organism evidence="2">
    <name type="scientific">Pseudomonas phage RVTF4</name>
    <dbReference type="NCBI Taxonomy" id="3236931"/>
    <lineage>
        <taxon>Viruses</taxon>
    </lineage>
</organism>
<feature type="transmembrane region" description="Helical" evidence="1">
    <location>
        <begin position="62"/>
        <end position="80"/>
    </location>
</feature>
<reference evidence="2" key="1">
    <citation type="submission" date="2024-07" db="EMBL/GenBank/DDBJ databases">
        <authorList>
            <person name="Bringhurst R.M."/>
            <person name="Homer T.E."/>
        </authorList>
    </citation>
    <scope>NUCLEOTIDE SEQUENCE</scope>
</reference>
<sequence>MNLLVLIAPFVMAFVVTFFEAFIKSFQSRNIAQGREWVSAGTSVLVTATIFATFGLFLHSGWIVFIPSALGGAVGTFSSIRTHKHLFQTKH</sequence>
<evidence type="ECO:0000256" key="1">
    <source>
        <dbReference type="SAM" id="Phobius"/>
    </source>
</evidence>
<protein>
    <submittedName>
        <fullName evidence="2">Holin</fullName>
    </submittedName>
</protein>